<dbReference type="Proteomes" id="UP001396334">
    <property type="component" value="Unassembled WGS sequence"/>
</dbReference>
<evidence type="ECO:0000256" key="1">
    <source>
        <dbReference type="SAM" id="MobiDB-lite"/>
    </source>
</evidence>
<reference evidence="2 3" key="1">
    <citation type="journal article" date="2024" name="G3 (Bethesda)">
        <title>Genome assembly of Hibiscus sabdariffa L. provides insights into metabolisms of medicinal natural products.</title>
        <authorList>
            <person name="Kim T."/>
        </authorList>
    </citation>
    <scope>NUCLEOTIDE SEQUENCE [LARGE SCALE GENOMIC DNA]</scope>
    <source>
        <strain evidence="2">TK-2024</strain>
        <tissue evidence="2">Old leaves</tissue>
    </source>
</reference>
<comment type="caution">
    <text evidence="2">The sequence shown here is derived from an EMBL/GenBank/DDBJ whole genome shotgun (WGS) entry which is preliminary data.</text>
</comment>
<name>A0ABR2REM2_9ROSI</name>
<accession>A0ABR2REM2</accession>
<keyword evidence="3" id="KW-1185">Reference proteome</keyword>
<protein>
    <submittedName>
        <fullName evidence="2">Uncharacterized protein</fullName>
    </submittedName>
</protein>
<organism evidence="2 3">
    <name type="scientific">Hibiscus sabdariffa</name>
    <name type="common">roselle</name>
    <dbReference type="NCBI Taxonomy" id="183260"/>
    <lineage>
        <taxon>Eukaryota</taxon>
        <taxon>Viridiplantae</taxon>
        <taxon>Streptophyta</taxon>
        <taxon>Embryophyta</taxon>
        <taxon>Tracheophyta</taxon>
        <taxon>Spermatophyta</taxon>
        <taxon>Magnoliopsida</taxon>
        <taxon>eudicotyledons</taxon>
        <taxon>Gunneridae</taxon>
        <taxon>Pentapetalae</taxon>
        <taxon>rosids</taxon>
        <taxon>malvids</taxon>
        <taxon>Malvales</taxon>
        <taxon>Malvaceae</taxon>
        <taxon>Malvoideae</taxon>
        <taxon>Hibiscus</taxon>
    </lineage>
</organism>
<sequence>MDVSKAVVMDLNNAIETVLLASSPIVVPPAPLSTLFYKDTLLASGFAGSQPVVDTIDDEEVILLEGNVARSNVDGVISIQFSEHVQVLAIKNLEMTIFIKIIGRRIGYHTLRTKLYDLWNSRKAASHTNLSVSSSRSAVVHDPWFNPIFEENLYIAPASADANSHAATAIIAIGAVAPSDPMVAPISISSPMVVCDAVFAPPSSNSPTPQSWRSSAVSTSKTTTLTSRPSSTLSFARFALFPRLSSKFNKANHTAIVFEENADPNVHTPAPNNLPLPPNATMVAPLDPPLSREMVSASCDNGGNLLNGCFPVVPQYDLDSLAAALSFSERDAICAALGFSLTLTLVVCEKISLVNWSTIAQPCNRGGLGIPSCYERNLAFMQKLAFQLNYSPLWCALPNIWDSFRDNIFWLVGDGNDLHFADMLQADGNWNVSRLSELLDQAVVPHVLGVLPPSFDDARDTMAWRHTPTGAFTVASTYENILCKSWDACDPKWSCIWSLPVARRVAPAHDWVCLNTDVVVSLPDHLGSLGGVLRGPTGDWLRGYLQYVGVVSPLNAELWTLLVLSAASLLCRSPLVAALSLGSSGDEYDG</sequence>
<feature type="compositionally biased region" description="Low complexity" evidence="1">
    <location>
        <begin position="214"/>
        <end position="227"/>
    </location>
</feature>
<gene>
    <name evidence="2" type="ORF">V6N11_044246</name>
</gene>
<proteinExistence type="predicted"/>
<feature type="region of interest" description="Disordered" evidence="1">
    <location>
        <begin position="202"/>
        <end position="227"/>
    </location>
</feature>
<dbReference type="EMBL" id="JBBPBN010000023">
    <property type="protein sequence ID" value="KAK9011395.1"/>
    <property type="molecule type" value="Genomic_DNA"/>
</dbReference>
<feature type="compositionally biased region" description="Polar residues" evidence="1">
    <location>
        <begin position="202"/>
        <end position="213"/>
    </location>
</feature>
<evidence type="ECO:0000313" key="2">
    <source>
        <dbReference type="EMBL" id="KAK9011395.1"/>
    </source>
</evidence>
<evidence type="ECO:0000313" key="3">
    <source>
        <dbReference type="Proteomes" id="UP001396334"/>
    </source>
</evidence>